<evidence type="ECO:0000256" key="2">
    <source>
        <dbReference type="ARBA" id="ARBA00023136"/>
    </source>
</evidence>
<gene>
    <name evidence="9" type="ORF">NS334_07410</name>
</gene>
<dbReference type="Proteomes" id="UP000074310">
    <property type="component" value="Unassembled WGS sequence"/>
</dbReference>
<evidence type="ECO:0000259" key="7">
    <source>
        <dbReference type="Pfam" id="PF00593"/>
    </source>
</evidence>
<comment type="similarity">
    <text evidence="4">Belongs to the TonB-dependent receptor family.</text>
</comment>
<accession>A0A147I4S1</accession>
<feature type="chain" id="PRO_5007548232" evidence="6">
    <location>
        <begin position="30"/>
        <end position="947"/>
    </location>
</feature>
<dbReference type="PANTHER" id="PTHR40980:SF4">
    <property type="entry name" value="TONB-DEPENDENT RECEPTOR-LIKE BETA-BARREL DOMAIN-CONTAINING PROTEIN"/>
    <property type="match status" value="1"/>
</dbReference>
<dbReference type="InterPro" id="IPR037066">
    <property type="entry name" value="Plug_dom_sf"/>
</dbReference>
<evidence type="ECO:0000313" key="10">
    <source>
        <dbReference type="Proteomes" id="UP000074310"/>
    </source>
</evidence>
<dbReference type="PANTHER" id="PTHR40980">
    <property type="entry name" value="PLUG DOMAIN-CONTAINING PROTEIN"/>
    <property type="match status" value="1"/>
</dbReference>
<protein>
    <submittedName>
        <fullName evidence="9">TonB-dependent receptor</fullName>
    </submittedName>
</protein>
<dbReference type="InterPro" id="IPR000531">
    <property type="entry name" value="Beta-barrel_TonB"/>
</dbReference>
<evidence type="ECO:0000256" key="3">
    <source>
        <dbReference type="ARBA" id="ARBA00023237"/>
    </source>
</evidence>
<evidence type="ECO:0000256" key="5">
    <source>
        <dbReference type="SAM" id="MobiDB-lite"/>
    </source>
</evidence>
<dbReference type="InterPro" id="IPR036942">
    <property type="entry name" value="Beta-barrel_TonB_sf"/>
</dbReference>
<dbReference type="AlphaFoldDB" id="A0A147I4S1"/>
<dbReference type="InterPro" id="IPR010104">
    <property type="entry name" value="TonB_rcpt_bac"/>
</dbReference>
<dbReference type="Gene3D" id="2.40.170.20">
    <property type="entry name" value="TonB-dependent receptor, beta-barrel domain"/>
    <property type="match status" value="1"/>
</dbReference>
<evidence type="ECO:0000259" key="8">
    <source>
        <dbReference type="Pfam" id="PF07715"/>
    </source>
</evidence>
<evidence type="ECO:0000256" key="6">
    <source>
        <dbReference type="SAM" id="SignalP"/>
    </source>
</evidence>
<keyword evidence="6" id="KW-0732">Signal</keyword>
<dbReference type="NCBIfam" id="TIGR01782">
    <property type="entry name" value="TonB-Xanth-Caul"/>
    <property type="match status" value="1"/>
</dbReference>
<keyword evidence="3" id="KW-0998">Cell outer membrane</keyword>
<dbReference type="Gene3D" id="2.170.130.10">
    <property type="entry name" value="TonB-dependent receptor, plug domain"/>
    <property type="match status" value="1"/>
</dbReference>
<dbReference type="EMBL" id="LDTB01000019">
    <property type="protein sequence ID" value="KTT73552.1"/>
    <property type="molecule type" value="Genomic_DNA"/>
</dbReference>
<keyword evidence="2 4" id="KW-0472">Membrane</keyword>
<dbReference type="GO" id="GO:0009279">
    <property type="term" value="C:cell outer membrane"/>
    <property type="evidence" value="ECO:0007669"/>
    <property type="project" value="UniProtKB-SubCell"/>
</dbReference>
<name>A0A147I4S1_9SPHN</name>
<keyword evidence="10" id="KW-1185">Reference proteome</keyword>
<keyword evidence="9" id="KW-0675">Receptor</keyword>
<evidence type="ECO:0000256" key="1">
    <source>
        <dbReference type="ARBA" id="ARBA00004442"/>
    </source>
</evidence>
<feature type="domain" description="TonB-dependent receptor plug" evidence="8">
    <location>
        <begin position="74"/>
        <end position="184"/>
    </location>
</feature>
<dbReference type="RefSeq" id="WP_058755336.1">
    <property type="nucleotide sequence ID" value="NZ_LDTB01000019.1"/>
</dbReference>
<feature type="signal peptide" evidence="6">
    <location>
        <begin position="1"/>
        <end position="29"/>
    </location>
</feature>
<evidence type="ECO:0000313" key="9">
    <source>
        <dbReference type="EMBL" id="KTT73552.1"/>
    </source>
</evidence>
<comment type="caution">
    <text evidence="9">The sequence shown here is derived from an EMBL/GenBank/DDBJ whole genome shotgun (WGS) entry which is preliminary data.</text>
</comment>
<evidence type="ECO:0000256" key="4">
    <source>
        <dbReference type="RuleBase" id="RU003357"/>
    </source>
</evidence>
<feature type="domain" description="TonB-dependent receptor-like beta-barrel" evidence="7">
    <location>
        <begin position="447"/>
        <end position="916"/>
    </location>
</feature>
<dbReference type="PATRIC" id="fig|869719.3.peg.1031"/>
<dbReference type="Pfam" id="PF00593">
    <property type="entry name" value="TonB_dep_Rec_b-barrel"/>
    <property type="match status" value="1"/>
</dbReference>
<keyword evidence="4" id="KW-0798">TonB box</keyword>
<sequence length="947" mass="101914">MKGFRHSVAAGASLGVLALLGATPAAAQAAPAAAAAGQATASATVDQVQSGEVNEQDVIVTGVRESLRSAQALKRNADQIMDSVQAQDIGKLPDVNTTEALQRIPGVQIQRRYGEGATDFDHRTQPAVTVRGLTQVQNFLDGRAVYSASGGRAFDLEGIPPELLAGIDVYKNAPANIIEGGVGGAVNLRTRLPFDKPGQVVSLTARGNYYDRADKAGYAVSGLYSNRYDTGIGEIGLLVNAVFSKSNYRQDGLLAGPFGEARPGSIANAPANAKIPYGFEIYDDTGDRKRFGIAAALQWQASDDVLVTAQYQGTKYWFNRTGAYYYDFNNLPANQYNAAGQVTTYNTLPTPGAAFTFNKEGYATSGALSPQTFETGRFDQELWSASQNYVFNVGWQATDRAKVSFDVQYLKSYYNADRNGHVLSLYTRTGQNALTTPHSTGVVFDLRGKYPRWDVTNPTLLNSASSYTTPFIADSLQRNDADTLALAYDIEYNVDGGFLKKLRGGARFADNTIDLRGTWNGVCLTALGPNGACSAPAGTPLIPLSQNPQLAMKGPSKNWFDGNTVKGGLLYPAFPAGDGVWAQTKALYALFGAKTKDAFTPGDLNNQTEKTYTAWGVADYEFNLGSIRFDGGAGARIVRTDVTSRGTQFNSDGSSAPLALKNRYVRVLPSVNLRARLTDDFQMRFVYSRGLARANFDQLSTNITLNNPNQVNAATGRPSASSGNPRLSPIDSDNFDLTAEWYFAPAGSLTGGLFYKKVDGFLASGRVVGVFNGIAYDVNTVVNSGSGTVKGAEVAYQQFFDFLPGLLSGLGIQANYTYVDSNVENPFAGNNPNAPRQLPLEKLSKHSYNLIGLYEKGPVTARVAYNWRSAWLDQTTGSGANGEAQFARPYASLDASISVNVTEHIAMSIDAVNLNNRMNVLYIGTPAAPLQYQLNDRRFGLSLRATY</sequence>
<reference evidence="9 10" key="1">
    <citation type="journal article" date="2016" name="Front. Microbiol.">
        <title>Genomic Resource of Rice Seed Associated Bacteria.</title>
        <authorList>
            <person name="Midha S."/>
            <person name="Bansal K."/>
            <person name="Sharma S."/>
            <person name="Kumar N."/>
            <person name="Patil P.P."/>
            <person name="Chaudhry V."/>
            <person name="Patil P.B."/>
        </authorList>
    </citation>
    <scope>NUCLEOTIDE SEQUENCE [LARGE SCALE GENOMIC DNA]</scope>
    <source>
        <strain evidence="9 10">NS334</strain>
    </source>
</reference>
<organism evidence="9 10">
    <name type="scientific">Sphingomonas endophytica</name>
    <dbReference type="NCBI Taxonomy" id="869719"/>
    <lineage>
        <taxon>Bacteria</taxon>
        <taxon>Pseudomonadati</taxon>
        <taxon>Pseudomonadota</taxon>
        <taxon>Alphaproteobacteria</taxon>
        <taxon>Sphingomonadales</taxon>
        <taxon>Sphingomonadaceae</taxon>
        <taxon>Sphingomonas</taxon>
    </lineage>
</organism>
<feature type="compositionally biased region" description="Polar residues" evidence="5">
    <location>
        <begin position="708"/>
        <end position="725"/>
    </location>
</feature>
<comment type="subcellular location">
    <subcellularLocation>
        <location evidence="1 4">Cell outer membrane</location>
    </subcellularLocation>
</comment>
<dbReference type="Pfam" id="PF07715">
    <property type="entry name" value="Plug"/>
    <property type="match status" value="1"/>
</dbReference>
<dbReference type="InterPro" id="IPR012910">
    <property type="entry name" value="Plug_dom"/>
</dbReference>
<dbReference type="SUPFAM" id="SSF56935">
    <property type="entry name" value="Porins"/>
    <property type="match status" value="1"/>
</dbReference>
<proteinExistence type="inferred from homology"/>
<feature type="region of interest" description="Disordered" evidence="5">
    <location>
        <begin position="708"/>
        <end position="728"/>
    </location>
</feature>